<keyword evidence="2" id="KW-1003">Cell membrane</keyword>
<protein>
    <submittedName>
        <fullName evidence="8">Amino acid permease</fullName>
    </submittedName>
</protein>
<dbReference type="InterPro" id="IPR002293">
    <property type="entry name" value="AA/rel_permease1"/>
</dbReference>
<dbReference type="PIRSF" id="PIRSF006060">
    <property type="entry name" value="AA_transporter"/>
    <property type="match status" value="1"/>
</dbReference>
<comment type="subcellular location">
    <subcellularLocation>
        <location evidence="1">Cell membrane</location>
        <topology evidence="1">Multi-pass membrane protein</topology>
    </subcellularLocation>
</comment>
<evidence type="ECO:0000256" key="5">
    <source>
        <dbReference type="ARBA" id="ARBA00023136"/>
    </source>
</evidence>
<feature type="transmembrane region" description="Helical" evidence="7">
    <location>
        <begin position="204"/>
        <end position="225"/>
    </location>
</feature>
<feature type="transmembrane region" description="Helical" evidence="7">
    <location>
        <begin position="327"/>
        <end position="350"/>
    </location>
</feature>
<evidence type="ECO:0000256" key="4">
    <source>
        <dbReference type="ARBA" id="ARBA00022989"/>
    </source>
</evidence>
<evidence type="ECO:0000256" key="3">
    <source>
        <dbReference type="ARBA" id="ARBA00022692"/>
    </source>
</evidence>
<dbReference type="PANTHER" id="PTHR42770:SF13">
    <property type="entry name" value="L-METHIONINE_BRANCHED-CHAIN AMINO ACID EXPORTER YJEH"/>
    <property type="match status" value="1"/>
</dbReference>
<feature type="region of interest" description="Disordered" evidence="6">
    <location>
        <begin position="1"/>
        <end position="21"/>
    </location>
</feature>
<dbReference type="GO" id="GO:0022857">
    <property type="term" value="F:transmembrane transporter activity"/>
    <property type="evidence" value="ECO:0007669"/>
    <property type="project" value="InterPro"/>
</dbReference>
<proteinExistence type="predicted"/>
<organism evidence="8 9">
    <name type="scientific">Streptomyces alfalfae</name>
    <dbReference type="NCBI Taxonomy" id="1642299"/>
    <lineage>
        <taxon>Bacteria</taxon>
        <taxon>Bacillati</taxon>
        <taxon>Actinomycetota</taxon>
        <taxon>Actinomycetes</taxon>
        <taxon>Kitasatosporales</taxon>
        <taxon>Streptomycetaceae</taxon>
        <taxon>Streptomyces</taxon>
    </lineage>
</organism>
<evidence type="ECO:0000256" key="6">
    <source>
        <dbReference type="SAM" id="MobiDB-lite"/>
    </source>
</evidence>
<dbReference type="AlphaFoldDB" id="A0A7T4PBR5"/>
<feature type="transmembrane region" description="Helical" evidence="7">
    <location>
        <begin position="362"/>
        <end position="384"/>
    </location>
</feature>
<feature type="transmembrane region" description="Helical" evidence="7">
    <location>
        <begin position="237"/>
        <end position="262"/>
    </location>
</feature>
<keyword evidence="5 7" id="KW-0472">Membrane</keyword>
<accession>A0A7T4PBR5</accession>
<feature type="transmembrane region" description="Helical" evidence="7">
    <location>
        <begin position="282"/>
        <end position="307"/>
    </location>
</feature>
<dbReference type="InterPro" id="IPR050367">
    <property type="entry name" value="APC_superfamily"/>
</dbReference>
<evidence type="ECO:0000313" key="9">
    <source>
        <dbReference type="Proteomes" id="UP000596130"/>
    </source>
</evidence>
<evidence type="ECO:0000256" key="1">
    <source>
        <dbReference type="ARBA" id="ARBA00004651"/>
    </source>
</evidence>
<feature type="transmembrane region" description="Helical" evidence="7">
    <location>
        <begin position="31"/>
        <end position="50"/>
    </location>
</feature>
<feature type="transmembrane region" description="Helical" evidence="7">
    <location>
        <begin position="104"/>
        <end position="126"/>
    </location>
</feature>
<evidence type="ECO:0000313" key="8">
    <source>
        <dbReference type="EMBL" id="QQC87279.1"/>
    </source>
</evidence>
<feature type="transmembrane region" description="Helical" evidence="7">
    <location>
        <begin position="62"/>
        <end position="83"/>
    </location>
</feature>
<dbReference type="PANTHER" id="PTHR42770">
    <property type="entry name" value="AMINO ACID TRANSPORTER-RELATED"/>
    <property type="match status" value="1"/>
</dbReference>
<feature type="transmembrane region" description="Helical" evidence="7">
    <location>
        <begin position="164"/>
        <end position="184"/>
    </location>
</feature>
<dbReference type="Gene3D" id="1.20.1740.10">
    <property type="entry name" value="Amino acid/polyamine transporter I"/>
    <property type="match status" value="1"/>
</dbReference>
<evidence type="ECO:0000256" key="7">
    <source>
        <dbReference type="SAM" id="Phobius"/>
    </source>
</evidence>
<gene>
    <name evidence="8" type="ORF">I8755_01785</name>
</gene>
<dbReference type="Proteomes" id="UP000596130">
    <property type="component" value="Chromosome"/>
</dbReference>
<keyword evidence="4 7" id="KW-1133">Transmembrane helix</keyword>
<reference evidence="8 9" key="1">
    <citation type="submission" date="2020-12" db="EMBL/GenBank/DDBJ databases">
        <title>Identification and biosynthesis of polyene macrolides produced by Streptomyces alfalfae Men-myco-93-63.</title>
        <authorList>
            <person name="Liu D."/>
            <person name="Li Y."/>
            <person name="Liu L."/>
            <person name="Han X."/>
            <person name="Shen F."/>
        </authorList>
    </citation>
    <scope>NUCLEOTIDE SEQUENCE [LARGE SCALE GENOMIC DNA]</scope>
    <source>
        <strain evidence="8 9">Men-myco-93-63</strain>
    </source>
</reference>
<keyword evidence="3 7" id="KW-0812">Transmembrane</keyword>
<feature type="transmembrane region" description="Helical" evidence="7">
    <location>
        <begin position="396"/>
        <end position="423"/>
    </location>
</feature>
<sequence>MSPTRQTRSAKQEEPADGPPVRGSIGFGQAVALYVGAVLGAGVLVLPGQAASMAGPASLLSWLFMGLLGLPLAMTFAALATRYPDAGGVATYATRAFGRTAGGLAGWWYFVAGSIGQTIVPLTGGYYVATALHVDQSYAFLVAAVILALAIGANLAGLRLSGRVQLGLAGGVALLLLAAVLTALPHAEASEFTDFAPHGMTGVGQAAVALFFAFAGWEAVAHLSGEFRDVRRDLTRATVTTVVVVVVLYLGVSFAVVSTGTYGDPELDRIAVGRVLGAGLGFSATVTAAVLATLISLGTTNAFIASVSRLGYALGRDGWLPAPVGRVNARGVPVAGVLIVGGIGAAGLLLGHLGDWGTEDIVGIPSSLVLVTYLIGTAAGTRLLKGRARVHAVTALTLTALVAPFASAYIFVPVIVAVVALIYRWATVRTGRENASETTE</sequence>
<dbReference type="Pfam" id="PF13520">
    <property type="entry name" value="AA_permease_2"/>
    <property type="match status" value="1"/>
</dbReference>
<dbReference type="EMBL" id="CP065959">
    <property type="protein sequence ID" value="QQC87279.1"/>
    <property type="molecule type" value="Genomic_DNA"/>
</dbReference>
<dbReference type="GO" id="GO:0005886">
    <property type="term" value="C:plasma membrane"/>
    <property type="evidence" value="ECO:0007669"/>
    <property type="project" value="UniProtKB-SubCell"/>
</dbReference>
<dbReference type="RefSeq" id="WP_198501510.1">
    <property type="nucleotide sequence ID" value="NZ_CP015588.1"/>
</dbReference>
<name>A0A7T4PBR5_9ACTN</name>
<feature type="transmembrane region" description="Helical" evidence="7">
    <location>
        <begin position="138"/>
        <end position="157"/>
    </location>
</feature>
<evidence type="ECO:0000256" key="2">
    <source>
        <dbReference type="ARBA" id="ARBA00022475"/>
    </source>
</evidence>